<dbReference type="PIRSF" id="PIRSF023956">
    <property type="entry name" value="Thiopurine_S-methyltransferase"/>
    <property type="match status" value="1"/>
</dbReference>
<sequence>MDAAFWHNKWAQKDIAFHELQPNPLLVRWLETLPVQPGDRIFVPLCGKSRDIAWLLSKGYRVAGAELSPLAIEALFDELALTPTVTAAGKLTRFSATNLDIFVGDILDLSPSQLGEVDALYDRAALVALPEAMRDQYARQLVKLTDRASQLVICFEYDQQQLAGPPFAINHDELARLYHQDYDITSLQIKEVAGGLKGTCAALEHVWLLSAHRA</sequence>
<comment type="subcellular location">
    <subcellularLocation>
        <location evidence="2 9">Cytoplasm</location>
    </subcellularLocation>
</comment>
<protein>
    <recommendedName>
        <fullName evidence="4 9">Thiopurine S-methyltransferase</fullName>
        <ecNumber evidence="4 9">2.1.1.67</ecNumber>
    </recommendedName>
    <alternativeName>
        <fullName evidence="9">Thiopurine methyltransferase</fullName>
    </alternativeName>
</protein>
<feature type="binding site" evidence="9">
    <location>
        <position position="10"/>
    </location>
    <ligand>
        <name>S-adenosyl-L-methionine</name>
        <dbReference type="ChEBI" id="CHEBI:59789"/>
    </ligand>
</feature>
<gene>
    <name evidence="10" type="primary">tmpT</name>
    <name evidence="9" type="synonym">tpm</name>
    <name evidence="10" type="ORF">HCU74_09420</name>
</gene>
<evidence type="ECO:0000256" key="3">
    <source>
        <dbReference type="ARBA" id="ARBA00008145"/>
    </source>
</evidence>
<dbReference type="NCBIfam" id="TIGR03840">
    <property type="entry name" value="TMPT_Se_Te"/>
    <property type="match status" value="1"/>
</dbReference>
<dbReference type="InterPro" id="IPR029063">
    <property type="entry name" value="SAM-dependent_MTases_sf"/>
</dbReference>
<dbReference type="NCBIfam" id="NF009732">
    <property type="entry name" value="PRK13255.1"/>
    <property type="match status" value="1"/>
</dbReference>
<dbReference type="InterPro" id="IPR025835">
    <property type="entry name" value="Thiopurine_S-MeTrfase"/>
</dbReference>
<dbReference type="SUPFAM" id="SSF53335">
    <property type="entry name" value="S-adenosyl-L-methionine-dependent methyltransferases"/>
    <property type="match status" value="1"/>
</dbReference>
<dbReference type="HAMAP" id="MF_00812">
    <property type="entry name" value="Thiopur_methtran"/>
    <property type="match status" value="1"/>
</dbReference>
<evidence type="ECO:0000256" key="4">
    <source>
        <dbReference type="ARBA" id="ARBA00011905"/>
    </source>
</evidence>
<evidence type="ECO:0000256" key="7">
    <source>
        <dbReference type="ARBA" id="ARBA00022679"/>
    </source>
</evidence>
<dbReference type="InterPro" id="IPR008854">
    <property type="entry name" value="TPMT"/>
</dbReference>
<keyword evidence="6 9" id="KW-0489">Methyltransferase</keyword>
<dbReference type="Pfam" id="PF05724">
    <property type="entry name" value="TPMT"/>
    <property type="match status" value="1"/>
</dbReference>
<keyword evidence="11" id="KW-1185">Reference proteome</keyword>
<evidence type="ECO:0000256" key="1">
    <source>
        <dbReference type="ARBA" id="ARBA00000903"/>
    </source>
</evidence>
<dbReference type="Proteomes" id="UP000765845">
    <property type="component" value="Unassembled WGS sequence"/>
</dbReference>
<reference evidence="10 11" key="1">
    <citation type="submission" date="2020-04" db="EMBL/GenBank/DDBJ databases">
        <authorList>
            <person name="Yoon J."/>
        </authorList>
    </citation>
    <scope>NUCLEOTIDE SEQUENCE [LARGE SCALE GENOMIC DNA]</scope>
    <source>
        <strain evidence="10 11">KMU-166</strain>
    </source>
</reference>
<dbReference type="PANTHER" id="PTHR10259:SF11">
    <property type="entry name" value="THIOPURINE S-METHYLTRANSFERASE"/>
    <property type="match status" value="1"/>
</dbReference>
<feature type="binding site" evidence="9">
    <location>
        <position position="45"/>
    </location>
    <ligand>
        <name>S-adenosyl-L-methionine</name>
        <dbReference type="ChEBI" id="CHEBI:59789"/>
    </ligand>
</feature>
<dbReference type="Gene3D" id="3.40.50.150">
    <property type="entry name" value="Vaccinia Virus protein VP39"/>
    <property type="match status" value="1"/>
</dbReference>
<evidence type="ECO:0000256" key="6">
    <source>
        <dbReference type="ARBA" id="ARBA00022603"/>
    </source>
</evidence>
<dbReference type="PANTHER" id="PTHR10259">
    <property type="entry name" value="THIOPURINE S-METHYLTRANSFERASE"/>
    <property type="match status" value="1"/>
</dbReference>
<dbReference type="EMBL" id="JAAWWK010000003">
    <property type="protein sequence ID" value="NKI17638.1"/>
    <property type="molecule type" value="Genomic_DNA"/>
</dbReference>
<evidence type="ECO:0000256" key="5">
    <source>
        <dbReference type="ARBA" id="ARBA00022490"/>
    </source>
</evidence>
<comment type="catalytic activity">
    <reaction evidence="1 9">
        <text>S-adenosyl-L-methionine + a thiopurine = S-adenosyl-L-homocysteine + a thiopurine S-methylether.</text>
        <dbReference type="EC" id="2.1.1.67"/>
    </reaction>
</comment>
<accession>A0ABX1GEP6</accession>
<evidence type="ECO:0000313" key="10">
    <source>
        <dbReference type="EMBL" id="NKI17638.1"/>
    </source>
</evidence>
<keyword evidence="8 9" id="KW-0949">S-adenosyl-L-methionine</keyword>
<feature type="binding site" evidence="9">
    <location>
        <position position="66"/>
    </location>
    <ligand>
        <name>S-adenosyl-L-methionine</name>
        <dbReference type="ChEBI" id="CHEBI:59789"/>
    </ligand>
</feature>
<evidence type="ECO:0000256" key="9">
    <source>
        <dbReference type="HAMAP-Rule" id="MF_00812"/>
    </source>
</evidence>
<organism evidence="10 11">
    <name type="scientific">Spongiibacter thalassae</name>
    <dbReference type="NCBI Taxonomy" id="2721624"/>
    <lineage>
        <taxon>Bacteria</taxon>
        <taxon>Pseudomonadati</taxon>
        <taxon>Pseudomonadota</taxon>
        <taxon>Gammaproteobacteria</taxon>
        <taxon>Cellvibrionales</taxon>
        <taxon>Spongiibacteraceae</taxon>
        <taxon>Spongiibacter</taxon>
    </lineage>
</organism>
<evidence type="ECO:0000313" key="11">
    <source>
        <dbReference type="Proteomes" id="UP000765845"/>
    </source>
</evidence>
<name>A0ABX1GEP6_9GAMM</name>
<dbReference type="EC" id="2.1.1.67" evidence="4 9"/>
<dbReference type="InterPro" id="IPR022474">
    <property type="entry name" value="Thiopur_S-MeTfrase_Se/Te_detox"/>
</dbReference>
<comment type="caution">
    <text evidence="10">The sequence shown here is derived from an EMBL/GenBank/DDBJ whole genome shotgun (WGS) entry which is preliminary data.</text>
</comment>
<proteinExistence type="inferred from homology"/>
<keyword evidence="7 9" id="KW-0808">Transferase</keyword>
<dbReference type="GO" id="GO:0032259">
    <property type="term" value="P:methylation"/>
    <property type="evidence" value="ECO:0007669"/>
    <property type="project" value="UniProtKB-KW"/>
</dbReference>
<keyword evidence="5 9" id="KW-0963">Cytoplasm</keyword>
<evidence type="ECO:0000256" key="2">
    <source>
        <dbReference type="ARBA" id="ARBA00004496"/>
    </source>
</evidence>
<feature type="binding site" evidence="9">
    <location>
        <position position="123"/>
    </location>
    <ligand>
        <name>S-adenosyl-L-methionine</name>
        <dbReference type="ChEBI" id="CHEBI:59789"/>
    </ligand>
</feature>
<dbReference type="PROSITE" id="PS51585">
    <property type="entry name" value="SAM_MT_TPMT"/>
    <property type="match status" value="1"/>
</dbReference>
<comment type="similarity">
    <text evidence="3 9">Belongs to the class I-like SAM-binding methyltransferase superfamily. TPMT family.</text>
</comment>
<evidence type="ECO:0000256" key="8">
    <source>
        <dbReference type="ARBA" id="ARBA00022691"/>
    </source>
</evidence>
<dbReference type="GO" id="GO:0008119">
    <property type="term" value="F:thiopurine S-methyltransferase activity"/>
    <property type="evidence" value="ECO:0007669"/>
    <property type="project" value="UniProtKB-EC"/>
</dbReference>